<dbReference type="eggNOG" id="ENOG502SJ6K">
    <property type="taxonomic scope" value="Eukaryota"/>
</dbReference>
<dbReference type="Pfam" id="PF20684">
    <property type="entry name" value="Fung_rhodopsin"/>
    <property type="match status" value="1"/>
</dbReference>
<dbReference type="HOGENOM" id="CLU_019101_2_2_1"/>
<feature type="transmembrane region" description="Helical" evidence="7">
    <location>
        <begin position="181"/>
        <end position="199"/>
    </location>
</feature>
<evidence type="ECO:0000313" key="10">
    <source>
        <dbReference type="Proteomes" id="UP000016936"/>
    </source>
</evidence>
<accession>M2TXH4</accession>
<dbReference type="OrthoDB" id="3903189at2759"/>
<evidence type="ECO:0000256" key="3">
    <source>
        <dbReference type="ARBA" id="ARBA00022989"/>
    </source>
</evidence>
<organism evidence="9 10">
    <name type="scientific">Cochliobolus heterostrophus (strain C5 / ATCC 48332 / race O)</name>
    <name type="common">Southern corn leaf blight fungus</name>
    <name type="synonym">Bipolaris maydis</name>
    <dbReference type="NCBI Taxonomy" id="701091"/>
    <lineage>
        <taxon>Eukaryota</taxon>
        <taxon>Fungi</taxon>
        <taxon>Dikarya</taxon>
        <taxon>Ascomycota</taxon>
        <taxon>Pezizomycotina</taxon>
        <taxon>Dothideomycetes</taxon>
        <taxon>Pleosporomycetidae</taxon>
        <taxon>Pleosporales</taxon>
        <taxon>Pleosporineae</taxon>
        <taxon>Pleosporaceae</taxon>
        <taxon>Bipolaris</taxon>
    </lineage>
</organism>
<evidence type="ECO:0000313" key="9">
    <source>
        <dbReference type="EMBL" id="EMD86396.1"/>
    </source>
</evidence>
<evidence type="ECO:0000256" key="2">
    <source>
        <dbReference type="ARBA" id="ARBA00022692"/>
    </source>
</evidence>
<feature type="transmembrane region" description="Helical" evidence="7">
    <location>
        <begin position="12"/>
        <end position="30"/>
    </location>
</feature>
<keyword evidence="4 7" id="KW-0472">Membrane</keyword>
<dbReference type="Proteomes" id="UP000016936">
    <property type="component" value="Unassembled WGS sequence"/>
</dbReference>
<dbReference type="AlphaFoldDB" id="M2TXH4"/>
<dbReference type="InterPro" id="IPR049326">
    <property type="entry name" value="Rhodopsin_dom_fungi"/>
</dbReference>
<dbReference type="PANTHER" id="PTHR33048:SF149">
    <property type="entry name" value="UBID FAMILY DECARBOXYLASE"/>
    <property type="match status" value="1"/>
</dbReference>
<feature type="domain" description="Rhodopsin" evidence="8">
    <location>
        <begin position="23"/>
        <end position="267"/>
    </location>
</feature>
<reference evidence="9 10" key="1">
    <citation type="journal article" date="2012" name="PLoS Pathog.">
        <title>Diverse lifestyles and strategies of plant pathogenesis encoded in the genomes of eighteen Dothideomycetes fungi.</title>
        <authorList>
            <person name="Ohm R.A."/>
            <person name="Feau N."/>
            <person name="Henrissat B."/>
            <person name="Schoch C.L."/>
            <person name="Horwitz B.A."/>
            <person name="Barry K.W."/>
            <person name="Condon B.J."/>
            <person name="Copeland A.C."/>
            <person name="Dhillon B."/>
            <person name="Glaser F."/>
            <person name="Hesse C.N."/>
            <person name="Kosti I."/>
            <person name="LaButti K."/>
            <person name="Lindquist E.A."/>
            <person name="Lucas S."/>
            <person name="Salamov A.A."/>
            <person name="Bradshaw R.E."/>
            <person name="Ciuffetti L."/>
            <person name="Hamelin R.C."/>
            <person name="Kema G.H.J."/>
            <person name="Lawrence C."/>
            <person name="Scott J.A."/>
            <person name="Spatafora J.W."/>
            <person name="Turgeon B.G."/>
            <person name="de Wit P.J.G.M."/>
            <person name="Zhong S."/>
            <person name="Goodwin S.B."/>
            <person name="Grigoriev I.V."/>
        </authorList>
    </citation>
    <scope>NUCLEOTIDE SEQUENCE [LARGE SCALE GENOMIC DNA]</scope>
    <source>
        <strain evidence="10">C5 / ATCC 48332 / race O</strain>
    </source>
</reference>
<feature type="compositionally biased region" description="Basic and acidic residues" evidence="6">
    <location>
        <begin position="459"/>
        <end position="470"/>
    </location>
</feature>
<evidence type="ECO:0000256" key="5">
    <source>
        <dbReference type="ARBA" id="ARBA00038359"/>
    </source>
</evidence>
<dbReference type="InterPro" id="IPR052337">
    <property type="entry name" value="SAT4-like"/>
</dbReference>
<keyword evidence="2 7" id="KW-0812">Transmembrane</keyword>
<dbReference type="PANTHER" id="PTHR33048">
    <property type="entry name" value="PTH11-LIKE INTEGRAL MEMBRANE PROTEIN (AFU_ORTHOLOGUE AFUA_5G11245)"/>
    <property type="match status" value="1"/>
</dbReference>
<dbReference type="GO" id="GO:0016020">
    <property type="term" value="C:membrane"/>
    <property type="evidence" value="ECO:0007669"/>
    <property type="project" value="UniProtKB-SubCell"/>
</dbReference>
<evidence type="ECO:0000256" key="4">
    <source>
        <dbReference type="ARBA" id="ARBA00023136"/>
    </source>
</evidence>
<keyword evidence="10" id="KW-1185">Reference proteome</keyword>
<keyword evidence="3 7" id="KW-1133">Transmembrane helix</keyword>
<evidence type="ECO:0000256" key="6">
    <source>
        <dbReference type="SAM" id="MobiDB-lite"/>
    </source>
</evidence>
<feature type="transmembrane region" description="Helical" evidence="7">
    <location>
        <begin position="42"/>
        <end position="63"/>
    </location>
</feature>
<reference evidence="10" key="2">
    <citation type="journal article" date="2013" name="PLoS Genet.">
        <title>Comparative genome structure, secondary metabolite, and effector coding capacity across Cochliobolus pathogens.</title>
        <authorList>
            <person name="Condon B.J."/>
            <person name="Leng Y."/>
            <person name="Wu D."/>
            <person name="Bushley K.E."/>
            <person name="Ohm R.A."/>
            <person name="Otillar R."/>
            <person name="Martin J."/>
            <person name="Schackwitz W."/>
            <person name="Grimwood J."/>
            <person name="MohdZainudin N."/>
            <person name="Xue C."/>
            <person name="Wang R."/>
            <person name="Manning V.A."/>
            <person name="Dhillon B."/>
            <person name="Tu Z.J."/>
            <person name="Steffenson B.J."/>
            <person name="Salamov A."/>
            <person name="Sun H."/>
            <person name="Lowry S."/>
            <person name="LaButti K."/>
            <person name="Han J."/>
            <person name="Copeland A."/>
            <person name="Lindquist E."/>
            <person name="Barry K."/>
            <person name="Schmutz J."/>
            <person name="Baker S.E."/>
            <person name="Ciuffetti L.M."/>
            <person name="Grigoriev I.V."/>
            <person name="Zhong S."/>
            <person name="Turgeon B.G."/>
        </authorList>
    </citation>
    <scope>NUCLEOTIDE SEQUENCE [LARGE SCALE GENOMIC DNA]</scope>
    <source>
        <strain evidence="10">C5 / ATCC 48332 / race O</strain>
    </source>
</reference>
<evidence type="ECO:0000259" key="8">
    <source>
        <dbReference type="Pfam" id="PF20684"/>
    </source>
</evidence>
<feature type="region of interest" description="Disordered" evidence="6">
    <location>
        <begin position="440"/>
        <end position="498"/>
    </location>
</feature>
<evidence type="ECO:0000256" key="1">
    <source>
        <dbReference type="ARBA" id="ARBA00004141"/>
    </source>
</evidence>
<gene>
    <name evidence="9" type="ORF">COCHEDRAFT_1186528</name>
</gene>
<feature type="transmembrane region" description="Helical" evidence="7">
    <location>
        <begin position="211"/>
        <end position="231"/>
    </location>
</feature>
<dbReference type="OMA" id="YHRITRT"/>
<name>M2TXH4_COCH5</name>
<proteinExistence type="inferred from homology"/>
<feature type="transmembrane region" description="Helical" evidence="7">
    <location>
        <begin position="100"/>
        <end position="117"/>
    </location>
</feature>
<comment type="subcellular location">
    <subcellularLocation>
        <location evidence="1">Membrane</location>
        <topology evidence="1">Multi-pass membrane protein</topology>
    </subcellularLocation>
</comment>
<sequence>MTLPFNQESWIWYTCAVCMIGARLISRRILFRSIKGLQFDDYIMGLFVTAAYTVLLVFANRWLKVHSNLEPPGFDFGALGPEELSRRVYGSKLVVVVEQMHIAVLWSCKACLLIMYHRITRTALHYENIAIKVLAVYTAIGFVVIEVLYFSAWCRPFSAYYAVPTSSLQCTTLVNHRITKAVFSISSDLSMLFISLPMLVRSLLPVRRKIVLCGIFSLGLFVVIASIANAYSSLTHPYKATWISWYIRESSTAILVANLPFTWNVLREFFEVGQFDASPPPVWTYHSARTARGRTTTQLLSQQMGTTNGTYATSTNPSRTRRSTSLVMSTEVIPPKNSHQSEDARTDSMEEAIGLQDFAPVVLRSTNDGVKILDLESGLVNKLDARPVSYHHIQPSNNFMSVPQTIVQDGNGGFYIDGRPISSPSMAHITVSSKRTSANSVTSLFRRASSPVPSYSTTKTDDEAGRKDSPGNDGGEVTAVADKGRDATDAKAGWRTME</sequence>
<dbReference type="EMBL" id="KB445585">
    <property type="protein sequence ID" value="EMD86396.1"/>
    <property type="molecule type" value="Genomic_DNA"/>
</dbReference>
<dbReference type="STRING" id="701091.M2TXH4"/>
<evidence type="ECO:0000256" key="7">
    <source>
        <dbReference type="SAM" id="Phobius"/>
    </source>
</evidence>
<feature type="transmembrane region" description="Helical" evidence="7">
    <location>
        <begin position="129"/>
        <end position="150"/>
    </location>
</feature>
<protein>
    <recommendedName>
        <fullName evidence="8">Rhodopsin domain-containing protein</fullName>
    </recommendedName>
</protein>
<comment type="similarity">
    <text evidence="5">Belongs to the SAT4 family.</text>
</comment>